<dbReference type="RefSeq" id="WP_043058847.1">
    <property type="nucleotide sequence ID" value="NZ_LXEY01000022.1"/>
</dbReference>
<proteinExistence type="predicted"/>
<feature type="transmembrane region" description="Helical" evidence="6">
    <location>
        <begin position="271"/>
        <end position="289"/>
    </location>
</feature>
<feature type="transmembrane region" description="Helical" evidence="6">
    <location>
        <begin position="149"/>
        <end position="170"/>
    </location>
</feature>
<keyword evidence="5 6" id="KW-0472">Membrane</keyword>
<keyword evidence="4 6" id="KW-1133">Transmembrane helix</keyword>
<evidence type="ECO:0000256" key="2">
    <source>
        <dbReference type="ARBA" id="ARBA00022692"/>
    </source>
</evidence>
<feature type="transmembrane region" description="Helical" evidence="6">
    <location>
        <begin position="88"/>
        <end position="113"/>
    </location>
</feature>
<protein>
    <submittedName>
        <fullName evidence="8">C-type cytochrome biogenesis protein CcsB</fullName>
    </submittedName>
</protein>
<evidence type="ECO:0000313" key="9">
    <source>
        <dbReference type="Proteomes" id="UP000078292"/>
    </source>
</evidence>
<dbReference type="AlphaFoldDB" id="A0A1B7LVW9"/>
<dbReference type="OrthoDB" id="9814290at2"/>
<feature type="transmembrane region" description="Helical" evidence="6">
    <location>
        <begin position="182"/>
        <end position="207"/>
    </location>
</feature>
<comment type="subcellular location">
    <subcellularLocation>
        <location evidence="1">Membrane</location>
        <topology evidence="1">Multi-pass membrane protein</topology>
    </subcellularLocation>
</comment>
<accession>A0A1B7LVW9</accession>
<evidence type="ECO:0000313" key="8">
    <source>
        <dbReference type="EMBL" id="OAV59187.1"/>
    </source>
</evidence>
<feature type="transmembrane region" description="Helical" evidence="6">
    <location>
        <begin position="125"/>
        <end position="142"/>
    </location>
</feature>
<keyword evidence="9" id="KW-1185">Reference proteome</keyword>
<dbReference type="GO" id="GO:0020037">
    <property type="term" value="F:heme binding"/>
    <property type="evidence" value="ECO:0007669"/>
    <property type="project" value="InterPro"/>
</dbReference>
<dbReference type="PANTHER" id="PTHR30071">
    <property type="entry name" value="HEME EXPORTER PROTEIN C"/>
    <property type="match status" value="1"/>
</dbReference>
<evidence type="ECO:0000256" key="4">
    <source>
        <dbReference type="ARBA" id="ARBA00022989"/>
    </source>
</evidence>
<keyword evidence="3" id="KW-0201">Cytochrome c-type biogenesis</keyword>
<dbReference type="GO" id="GO:0005886">
    <property type="term" value="C:plasma membrane"/>
    <property type="evidence" value="ECO:0007669"/>
    <property type="project" value="TreeGrafter"/>
</dbReference>
<evidence type="ECO:0000256" key="3">
    <source>
        <dbReference type="ARBA" id="ARBA00022748"/>
    </source>
</evidence>
<dbReference type="GO" id="GO:0017004">
    <property type="term" value="P:cytochrome complex assembly"/>
    <property type="evidence" value="ECO:0007669"/>
    <property type="project" value="UniProtKB-KW"/>
</dbReference>
<dbReference type="InterPro" id="IPR002541">
    <property type="entry name" value="Cyt_c_assembly"/>
</dbReference>
<dbReference type="NCBIfam" id="TIGR03144">
    <property type="entry name" value="cytochr_II_ccsB"/>
    <property type="match status" value="1"/>
</dbReference>
<feature type="domain" description="Cytochrome c assembly protein" evidence="7">
    <location>
        <begin position="119"/>
        <end position="326"/>
    </location>
</feature>
<evidence type="ECO:0000259" key="7">
    <source>
        <dbReference type="Pfam" id="PF01578"/>
    </source>
</evidence>
<evidence type="ECO:0000256" key="5">
    <source>
        <dbReference type="ARBA" id="ARBA00023136"/>
    </source>
</evidence>
<keyword evidence="2 6" id="KW-0812">Transmembrane</keyword>
<reference evidence="8 9" key="1">
    <citation type="submission" date="2016-04" db="EMBL/GenBank/DDBJ databases">
        <title>First whole genome shotgun sequence of the bacterium Enteractinococcus sp. strain UASWS1574.</title>
        <authorList>
            <person name="Crovadore J."/>
            <person name="Chablais R."/>
            <person name="Lefort F."/>
        </authorList>
    </citation>
    <scope>NUCLEOTIDE SEQUENCE [LARGE SCALE GENOMIC DNA]</scope>
    <source>
        <strain evidence="8 9">UASWS1574</strain>
    </source>
</reference>
<feature type="transmembrane region" description="Helical" evidence="6">
    <location>
        <begin position="301"/>
        <end position="322"/>
    </location>
</feature>
<dbReference type="InterPro" id="IPR017562">
    <property type="entry name" value="Cyt_c_biogenesis_CcsA"/>
</dbReference>
<gene>
    <name evidence="8" type="ORF">A6F49_14980</name>
</gene>
<name>A0A1B7LVW9_9MICC</name>
<feature type="transmembrane region" description="Helical" evidence="6">
    <location>
        <begin position="14"/>
        <end position="32"/>
    </location>
</feature>
<dbReference type="InterPro" id="IPR045062">
    <property type="entry name" value="Cyt_c_biogenesis_CcsA/CcmC"/>
</dbReference>
<dbReference type="STRING" id="1837282.A6F49_14980"/>
<dbReference type="PANTHER" id="PTHR30071:SF1">
    <property type="entry name" value="CYTOCHROME B_B6 PROTEIN-RELATED"/>
    <property type="match status" value="1"/>
</dbReference>
<dbReference type="Proteomes" id="UP000078292">
    <property type="component" value="Unassembled WGS sequence"/>
</dbReference>
<dbReference type="Pfam" id="PF01578">
    <property type="entry name" value="Cytochrom_C_asm"/>
    <property type="match status" value="1"/>
</dbReference>
<sequence length="331" mass="36859">MTPVNETLASYSELFMLIAALIYLVAFLFFSWDMATASRSIRKLEAELQTEKAKELVGAGGPGVTERTPARQLVSDDMEYTDSIKRPAANIGVAIMIIATLAHAFAVVARTIAASRAPWGNLYEFMTSGALVIAIVYLVFLLRKDLRFVGTFVSGVVLLMMIAATIGFPTPVGNVQPALQSWWLITHVSVAVIATGIFSLTFAMSVLQLIKQRAEKNNSVTGFMRLVPSSLALENWSYRLNAIAFVMWTFTLIAGSIWAEQAWGRYWNWDAKEVWTFVIWVIYAGYLHARATRGWTGTRSAWLNITGFLALVFNYTIVNMYFPSLHSYAGF</sequence>
<feature type="transmembrane region" description="Helical" evidence="6">
    <location>
        <begin position="240"/>
        <end position="259"/>
    </location>
</feature>
<evidence type="ECO:0000256" key="6">
    <source>
        <dbReference type="SAM" id="Phobius"/>
    </source>
</evidence>
<organism evidence="8 9">
    <name type="scientific">Enteractinococcus helveticum</name>
    <dbReference type="NCBI Taxonomy" id="1837282"/>
    <lineage>
        <taxon>Bacteria</taxon>
        <taxon>Bacillati</taxon>
        <taxon>Actinomycetota</taxon>
        <taxon>Actinomycetes</taxon>
        <taxon>Micrococcales</taxon>
        <taxon>Micrococcaceae</taxon>
    </lineage>
</organism>
<dbReference type="EMBL" id="LXEY01000022">
    <property type="protein sequence ID" value="OAV59187.1"/>
    <property type="molecule type" value="Genomic_DNA"/>
</dbReference>
<comment type="caution">
    <text evidence="8">The sequence shown here is derived from an EMBL/GenBank/DDBJ whole genome shotgun (WGS) entry which is preliminary data.</text>
</comment>
<evidence type="ECO:0000256" key="1">
    <source>
        <dbReference type="ARBA" id="ARBA00004141"/>
    </source>
</evidence>